<keyword evidence="3" id="KW-1185">Reference proteome</keyword>
<dbReference type="AlphaFoldDB" id="A0A4U5ME06"/>
<reference evidence="2 3" key="2">
    <citation type="journal article" date="2019" name="G3 (Bethesda)">
        <title>Hybrid Assembly of the Genome of the Entomopathogenic Nematode Steinernema carpocapsae Identifies the X-Chromosome.</title>
        <authorList>
            <person name="Serra L."/>
            <person name="Macchietto M."/>
            <person name="Macias-Munoz A."/>
            <person name="McGill C.J."/>
            <person name="Rodriguez I.M."/>
            <person name="Rodriguez B."/>
            <person name="Murad R."/>
            <person name="Mortazavi A."/>
        </authorList>
    </citation>
    <scope>NUCLEOTIDE SEQUENCE [LARGE SCALE GENOMIC DNA]</scope>
    <source>
        <strain evidence="2 3">ALL</strain>
    </source>
</reference>
<evidence type="ECO:0000313" key="3">
    <source>
        <dbReference type="Proteomes" id="UP000298663"/>
    </source>
</evidence>
<feature type="compositionally biased region" description="Basic and acidic residues" evidence="1">
    <location>
        <begin position="25"/>
        <end position="38"/>
    </location>
</feature>
<name>A0A4U5ME06_STECR</name>
<dbReference type="EMBL" id="AZBU02000008">
    <property type="protein sequence ID" value="TKR67400.1"/>
    <property type="molecule type" value="Genomic_DNA"/>
</dbReference>
<feature type="compositionally biased region" description="Basic residues" evidence="1">
    <location>
        <begin position="73"/>
        <end position="87"/>
    </location>
</feature>
<reference evidence="2 3" key="1">
    <citation type="journal article" date="2015" name="Genome Biol.">
        <title>Comparative genomics of Steinernema reveals deeply conserved gene regulatory networks.</title>
        <authorList>
            <person name="Dillman A.R."/>
            <person name="Macchietto M."/>
            <person name="Porter C.F."/>
            <person name="Rogers A."/>
            <person name="Williams B."/>
            <person name="Antoshechkin I."/>
            <person name="Lee M.M."/>
            <person name="Goodwin Z."/>
            <person name="Lu X."/>
            <person name="Lewis E.E."/>
            <person name="Goodrich-Blair H."/>
            <person name="Stock S.P."/>
            <person name="Adams B.J."/>
            <person name="Sternberg P.W."/>
            <person name="Mortazavi A."/>
        </authorList>
    </citation>
    <scope>NUCLEOTIDE SEQUENCE [LARGE SCALE GENOMIC DNA]</scope>
    <source>
        <strain evidence="2 3">ALL</strain>
    </source>
</reference>
<proteinExistence type="predicted"/>
<evidence type="ECO:0000256" key="1">
    <source>
        <dbReference type="SAM" id="MobiDB-lite"/>
    </source>
</evidence>
<protein>
    <submittedName>
        <fullName evidence="2">Uncharacterized protein</fullName>
    </submittedName>
</protein>
<comment type="caution">
    <text evidence="2">The sequence shown here is derived from an EMBL/GenBank/DDBJ whole genome shotgun (WGS) entry which is preliminary data.</text>
</comment>
<evidence type="ECO:0000313" key="2">
    <source>
        <dbReference type="EMBL" id="TKR67400.1"/>
    </source>
</evidence>
<gene>
    <name evidence="2" type="ORF">L596_023557</name>
</gene>
<dbReference type="Proteomes" id="UP000298663">
    <property type="component" value="Unassembled WGS sequence"/>
</dbReference>
<feature type="region of interest" description="Disordered" evidence="1">
    <location>
        <begin position="17"/>
        <end position="100"/>
    </location>
</feature>
<accession>A0A4U5ME06</accession>
<sequence length="100" mass="11130">MKSSFISDSCNHDWAPAATVATGDSEPRAQVRRADIGRSSHSPLGPHGSCSVDRQPRLSRPSEAVQRPLLLVSRRRTHLRHRKRRGLQLKGDQLRAARAC</sequence>
<organism evidence="2 3">
    <name type="scientific">Steinernema carpocapsae</name>
    <name type="common">Entomopathogenic nematode</name>
    <dbReference type="NCBI Taxonomy" id="34508"/>
    <lineage>
        <taxon>Eukaryota</taxon>
        <taxon>Metazoa</taxon>
        <taxon>Ecdysozoa</taxon>
        <taxon>Nematoda</taxon>
        <taxon>Chromadorea</taxon>
        <taxon>Rhabditida</taxon>
        <taxon>Tylenchina</taxon>
        <taxon>Panagrolaimomorpha</taxon>
        <taxon>Strongyloidoidea</taxon>
        <taxon>Steinernematidae</taxon>
        <taxon>Steinernema</taxon>
    </lineage>
</organism>